<proteinExistence type="inferred from homology"/>
<comment type="caution">
    <text evidence="3">The sequence shown here is derived from an EMBL/GenBank/DDBJ whole genome shotgun (WGS) entry which is preliminary data.</text>
</comment>
<name>A0ABT5E6C1_9BACT</name>
<dbReference type="PANTHER" id="PTHR46696">
    <property type="entry name" value="P450, PUTATIVE (EUROFUNG)-RELATED"/>
    <property type="match status" value="1"/>
</dbReference>
<dbReference type="InterPro" id="IPR001128">
    <property type="entry name" value="Cyt_P450"/>
</dbReference>
<dbReference type="Proteomes" id="UP001221686">
    <property type="component" value="Unassembled WGS sequence"/>
</dbReference>
<dbReference type="PRINTS" id="PR00359">
    <property type="entry name" value="BP450"/>
</dbReference>
<evidence type="ECO:0000313" key="3">
    <source>
        <dbReference type="EMBL" id="MDC0721403.1"/>
    </source>
</evidence>
<sequence>MRTSIDILAPEFRADPYPHYAVLRRDAPVCLAEPAGVWLVSRHDEVMTVLRDPARFSSQGFRAVWEPPWLDYNPLARSILAMDAPGHTRLRALASRSLGPRAVAHLGPAIHARADQLLAGLAGEVDLVSAYAAPLPAFVIATLLGLDEALGDRFKRWADDFLSVTPEPLDAAHAARVRATIAESSAYLTAVIADRRRAPIDDTVSELVSAELDGQRLGDAEILEFMIAILLGGLETTTHLIATSALFLAARPDLWSRLRGEPALVPAFVEEMLRFDGPSQSLPRFTTCDLTLAGVDIPARSLVLALVGAAGRDERRFADPDRFDLDRRSAGALNFGHGVHFCLGAALARMEAQIAVSALLQRFARIDRLPGPIACNRTMTVRGPVSAPLRLHPA</sequence>
<dbReference type="InterPro" id="IPR017972">
    <property type="entry name" value="Cyt_P450_CS"/>
</dbReference>
<organism evidence="3 4">
    <name type="scientific">Nannocystis bainbridge</name>
    <dbReference type="NCBI Taxonomy" id="2995303"/>
    <lineage>
        <taxon>Bacteria</taxon>
        <taxon>Pseudomonadati</taxon>
        <taxon>Myxococcota</taxon>
        <taxon>Polyangia</taxon>
        <taxon>Nannocystales</taxon>
        <taxon>Nannocystaceae</taxon>
        <taxon>Nannocystis</taxon>
    </lineage>
</organism>
<keyword evidence="2" id="KW-0560">Oxidoreductase</keyword>
<dbReference type="InterPro" id="IPR002397">
    <property type="entry name" value="Cyt_P450_B"/>
</dbReference>
<keyword evidence="2" id="KW-0349">Heme</keyword>
<keyword evidence="4" id="KW-1185">Reference proteome</keyword>
<reference evidence="3 4" key="1">
    <citation type="submission" date="2022-11" db="EMBL/GenBank/DDBJ databases">
        <title>Minimal conservation of predation-associated metabolite biosynthetic gene clusters underscores biosynthetic potential of Myxococcota including descriptions for ten novel species: Archangium lansinium sp. nov., Myxococcus landrumus sp. nov., Nannocystis bai.</title>
        <authorList>
            <person name="Ahearne A."/>
            <person name="Stevens C."/>
            <person name="Dowd S."/>
        </authorList>
    </citation>
    <scope>NUCLEOTIDE SEQUENCE [LARGE SCALE GENOMIC DNA]</scope>
    <source>
        <strain evidence="3 4">BB15-2</strain>
    </source>
</reference>
<dbReference type="Gene3D" id="1.10.630.10">
    <property type="entry name" value="Cytochrome P450"/>
    <property type="match status" value="1"/>
</dbReference>
<dbReference type="RefSeq" id="WP_272089906.1">
    <property type="nucleotide sequence ID" value="NZ_JAQNDL010000003.1"/>
</dbReference>
<dbReference type="InterPro" id="IPR036396">
    <property type="entry name" value="Cyt_P450_sf"/>
</dbReference>
<evidence type="ECO:0000313" key="4">
    <source>
        <dbReference type="Proteomes" id="UP001221686"/>
    </source>
</evidence>
<dbReference type="PRINTS" id="PR00385">
    <property type="entry name" value="P450"/>
</dbReference>
<evidence type="ECO:0000256" key="1">
    <source>
        <dbReference type="ARBA" id="ARBA00010617"/>
    </source>
</evidence>
<keyword evidence="2" id="KW-0503">Monooxygenase</keyword>
<keyword evidence="2" id="KW-0408">Iron</keyword>
<dbReference type="CDD" id="cd11078">
    <property type="entry name" value="CYP130-like"/>
    <property type="match status" value="1"/>
</dbReference>
<keyword evidence="2" id="KW-0479">Metal-binding</keyword>
<protein>
    <submittedName>
        <fullName evidence="3">Cytochrome P450</fullName>
    </submittedName>
</protein>
<dbReference type="PANTHER" id="PTHR46696:SF3">
    <property type="entry name" value="PULCHERRIMINIC ACID SYNTHASE"/>
    <property type="match status" value="1"/>
</dbReference>
<dbReference type="Pfam" id="PF00067">
    <property type="entry name" value="p450"/>
    <property type="match status" value="1"/>
</dbReference>
<dbReference type="PROSITE" id="PS00086">
    <property type="entry name" value="CYTOCHROME_P450"/>
    <property type="match status" value="1"/>
</dbReference>
<comment type="similarity">
    <text evidence="1 2">Belongs to the cytochrome P450 family.</text>
</comment>
<dbReference type="SUPFAM" id="SSF48264">
    <property type="entry name" value="Cytochrome P450"/>
    <property type="match status" value="1"/>
</dbReference>
<evidence type="ECO:0000256" key="2">
    <source>
        <dbReference type="RuleBase" id="RU000461"/>
    </source>
</evidence>
<accession>A0ABT5E6C1</accession>
<dbReference type="EMBL" id="JAQNDL010000003">
    <property type="protein sequence ID" value="MDC0721403.1"/>
    <property type="molecule type" value="Genomic_DNA"/>
</dbReference>
<gene>
    <name evidence="3" type="ORF">POL25_31135</name>
</gene>